<name>A0A1R0WSC4_9BACL</name>
<feature type="coiled-coil region" evidence="1">
    <location>
        <begin position="42"/>
        <end position="105"/>
    </location>
</feature>
<keyword evidence="1" id="KW-0175">Coiled coil</keyword>
<evidence type="ECO:0000256" key="2">
    <source>
        <dbReference type="SAM" id="Phobius"/>
    </source>
</evidence>
<keyword evidence="2" id="KW-0812">Transmembrane</keyword>
<evidence type="ECO:0000256" key="1">
    <source>
        <dbReference type="SAM" id="Coils"/>
    </source>
</evidence>
<reference evidence="3 4" key="1">
    <citation type="submission" date="2016-10" db="EMBL/GenBank/DDBJ databases">
        <title>Paenibacillus species isolates.</title>
        <authorList>
            <person name="Beno S.M."/>
        </authorList>
    </citation>
    <scope>NUCLEOTIDE SEQUENCE [LARGE SCALE GENOMIC DNA]</scope>
    <source>
        <strain evidence="3 4">FSL H7-0604</strain>
    </source>
</reference>
<accession>A0A1R0WSC4</accession>
<keyword evidence="2" id="KW-1133">Transmembrane helix</keyword>
<protein>
    <submittedName>
        <fullName evidence="3">Uncharacterized protein</fullName>
    </submittedName>
</protein>
<comment type="caution">
    <text evidence="3">The sequence shown here is derived from an EMBL/GenBank/DDBJ whole genome shotgun (WGS) entry which is preliminary data.</text>
</comment>
<sequence>MQKEIRHLQPWVYIVLVGVAAILYALLLPARVKEGKANQQSLKETEAALELYMADIERENEELVQLVSSIKQQSQTNHNLLQGQVNELQSQVVELQNSSLKLEARVAEEEKGLKELAVTVEQGSKVKVGVNEDTSLPAEMSSVSPDVKAKPISSIKLRYPRLFELHEQGKSIDSIAKTAGLQRGEVQLILQLAKQEESV</sequence>
<dbReference type="Proteomes" id="UP000187465">
    <property type="component" value="Unassembled WGS sequence"/>
</dbReference>
<evidence type="ECO:0000313" key="4">
    <source>
        <dbReference type="Proteomes" id="UP000187465"/>
    </source>
</evidence>
<dbReference type="EMBL" id="MKQP01000100">
    <property type="protein sequence ID" value="OMD20293.1"/>
    <property type="molecule type" value="Genomic_DNA"/>
</dbReference>
<keyword evidence="2" id="KW-0472">Membrane</keyword>
<dbReference type="AlphaFoldDB" id="A0A1R0WSC4"/>
<proteinExistence type="predicted"/>
<gene>
    <name evidence="3" type="ORF">BJP51_09405</name>
</gene>
<feature type="transmembrane region" description="Helical" evidence="2">
    <location>
        <begin position="12"/>
        <end position="30"/>
    </location>
</feature>
<organism evidence="3 4">
    <name type="scientific">Paenibacillus odorifer</name>
    <dbReference type="NCBI Taxonomy" id="189426"/>
    <lineage>
        <taxon>Bacteria</taxon>
        <taxon>Bacillati</taxon>
        <taxon>Bacillota</taxon>
        <taxon>Bacilli</taxon>
        <taxon>Bacillales</taxon>
        <taxon>Paenibacillaceae</taxon>
        <taxon>Paenibacillus</taxon>
    </lineage>
</organism>
<evidence type="ECO:0000313" key="3">
    <source>
        <dbReference type="EMBL" id="OMD20293.1"/>
    </source>
</evidence>